<feature type="coiled-coil region" evidence="11">
    <location>
        <begin position="775"/>
        <end position="812"/>
    </location>
</feature>
<feature type="domain" description="Dynein heavy chain AAA module D4" evidence="15">
    <location>
        <begin position="519"/>
        <end position="726"/>
    </location>
</feature>
<feature type="domain" description="Dynein heavy chain AAA lid" evidence="17">
    <location>
        <begin position="1825"/>
        <end position="1961"/>
    </location>
</feature>
<keyword evidence="4" id="KW-0493">Microtubule</keyword>
<keyword evidence="3" id="KW-0963">Cytoplasm</keyword>
<keyword evidence="9" id="KW-0505">Motor protein</keyword>
<evidence type="ECO:0000256" key="6">
    <source>
        <dbReference type="ARBA" id="ARBA00022840"/>
    </source>
</evidence>
<comment type="similarity">
    <text evidence="2">Belongs to the dynein heavy chain family.</text>
</comment>
<dbReference type="GO" id="GO:0008569">
    <property type="term" value="F:minus-end-directed microtubule motor activity"/>
    <property type="evidence" value="ECO:0007669"/>
    <property type="project" value="InterPro"/>
</dbReference>
<keyword evidence="10" id="KW-0206">Cytoskeleton</keyword>
<dbReference type="InterPro" id="IPR043160">
    <property type="entry name" value="Dynein_C_barrel"/>
</dbReference>
<dbReference type="InterPro" id="IPR004273">
    <property type="entry name" value="Dynein_heavy_D6_P-loop"/>
</dbReference>
<organism evidence="20 21">
    <name type="scientific">Fasciola gigantica</name>
    <name type="common">Giant liver fluke</name>
    <dbReference type="NCBI Taxonomy" id="46835"/>
    <lineage>
        <taxon>Eukaryota</taxon>
        <taxon>Metazoa</taxon>
        <taxon>Spiralia</taxon>
        <taxon>Lophotrochozoa</taxon>
        <taxon>Platyhelminthes</taxon>
        <taxon>Trematoda</taxon>
        <taxon>Digenea</taxon>
        <taxon>Plagiorchiida</taxon>
        <taxon>Echinostomata</taxon>
        <taxon>Echinostomatoidea</taxon>
        <taxon>Fasciolidae</taxon>
        <taxon>Fasciola</taxon>
    </lineage>
</organism>
<evidence type="ECO:0000259" key="19">
    <source>
        <dbReference type="Pfam" id="PF22597"/>
    </source>
</evidence>
<dbReference type="Pfam" id="PF12777">
    <property type="entry name" value="MT"/>
    <property type="match status" value="1"/>
</dbReference>
<evidence type="ECO:0000256" key="4">
    <source>
        <dbReference type="ARBA" id="ARBA00022701"/>
    </source>
</evidence>
<name>A0A504YNG6_FASGI</name>
<evidence type="ECO:0000259" key="16">
    <source>
        <dbReference type="Pfam" id="PF12781"/>
    </source>
</evidence>
<dbReference type="STRING" id="46835.A0A504YNG6"/>
<dbReference type="InterPro" id="IPR042219">
    <property type="entry name" value="AAA_lid_11_sf"/>
</dbReference>
<dbReference type="Pfam" id="PF18199">
    <property type="entry name" value="Dynein_C"/>
    <property type="match status" value="1"/>
</dbReference>
<evidence type="ECO:0000259" key="18">
    <source>
        <dbReference type="Pfam" id="PF18199"/>
    </source>
</evidence>
<feature type="domain" description="Dynein heavy chain region D6 P-loop" evidence="13">
    <location>
        <begin position="1640"/>
        <end position="1789"/>
    </location>
</feature>
<feature type="coiled-coil region" evidence="11">
    <location>
        <begin position="1323"/>
        <end position="1364"/>
    </location>
</feature>
<keyword evidence="21" id="KW-1185">Reference proteome</keyword>
<protein>
    <submittedName>
        <fullName evidence="20">Cytoplasmic dynein 2 heavy chain 1</fullName>
    </submittedName>
</protein>
<dbReference type="Gene3D" id="1.10.8.1220">
    <property type="match status" value="1"/>
</dbReference>
<evidence type="ECO:0000259" key="13">
    <source>
        <dbReference type="Pfam" id="PF03028"/>
    </source>
</evidence>
<dbReference type="InterPro" id="IPR024743">
    <property type="entry name" value="Dynein_HC_stalk"/>
</dbReference>
<comment type="caution">
    <text evidence="20">The sequence shown here is derived from an EMBL/GenBank/DDBJ whole genome shotgun (WGS) entry which is preliminary data.</text>
</comment>
<dbReference type="Gene3D" id="1.10.8.720">
    <property type="entry name" value="Region D6 of dynein motor"/>
    <property type="match status" value="1"/>
</dbReference>
<evidence type="ECO:0000256" key="3">
    <source>
        <dbReference type="ARBA" id="ARBA00022490"/>
    </source>
</evidence>
<dbReference type="Gene3D" id="1.20.1270.280">
    <property type="match status" value="1"/>
</dbReference>
<dbReference type="InterPro" id="IPR027417">
    <property type="entry name" value="P-loop_NTPase"/>
</dbReference>
<keyword evidence="8 11" id="KW-0175">Coiled coil</keyword>
<dbReference type="InterPro" id="IPR041658">
    <property type="entry name" value="AAA_lid_11"/>
</dbReference>
<comment type="subcellular location">
    <subcellularLocation>
        <location evidence="1">Cytoplasm</location>
        <location evidence="1">Cytoskeleton</location>
    </subcellularLocation>
</comment>
<dbReference type="InterPro" id="IPR054354">
    <property type="entry name" value="DYNC2H1-like_lid"/>
</dbReference>
<evidence type="ECO:0000256" key="11">
    <source>
        <dbReference type="SAM" id="Coils"/>
    </source>
</evidence>
<keyword evidence="6" id="KW-0067">ATP-binding</keyword>
<dbReference type="Pfam" id="PF12780">
    <property type="entry name" value="AAA_8"/>
    <property type="match status" value="1"/>
</dbReference>
<feature type="domain" description="Dynein heavy chain C-terminal" evidence="18">
    <location>
        <begin position="2002"/>
        <end position="2291"/>
    </location>
</feature>
<evidence type="ECO:0000256" key="10">
    <source>
        <dbReference type="ARBA" id="ARBA00023212"/>
    </source>
</evidence>
<evidence type="ECO:0000256" key="9">
    <source>
        <dbReference type="ARBA" id="ARBA00023175"/>
    </source>
</evidence>
<proteinExistence type="inferred from homology"/>
<feature type="domain" description="Dynein 2 heavy chain 1 cytoplasmic ATPase lid" evidence="19">
    <location>
        <begin position="300"/>
        <end position="374"/>
    </location>
</feature>
<dbReference type="Pfam" id="PF18198">
    <property type="entry name" value="AAA_lid_11"/>
    <property type="match status" value="1"/>
</dbReference>
<dbReference type="Pfam" id="PF12781">
    <property type="entry name" value="AAA_9"/>
    <property type="match status" value="1"/>
</dbReference>
<feature type="domain" description="Dynein heavy chain coiled coil stalk" evidence="14">
    <location>
        <begin position="784"/>
        <end position="1110"/>
    </location>
</feature>
<feature type="coiled-coil region" evidence="11">
    <location>
        <begin position="1029"/>
        <end position="1084"/>
    </location>
</feature>
<dbReference type="FunFam" id="3.40.50.300:FF:000598">
    <property type="entry name" value="Dynein cytoplasmic 2 heavy chain 1"/>
    <property type="match status" value="1"/>
</dbReference>
<feature type="region of interest" description="Disordered" evidence="12">
    <location>
        <begin position="2018"/>
        <end position="2040"/>
    </location>
</feature>
<evidence type="ECO:0000256" key="2">
    <source>
        <dbReference type="ARBA" id="ARBA00008887"/>
    </source>
</evidence>
<dbReference type="Pfam" id="PF22597">
    <property type="entry name" value="DYN_lid"/>
    <property type="match status" value="1"/>
</dbReference>
<dbReference type="GO" id="GO:0045505">
    <property type="term" value="F:dynein intermediate chain binding"/>
    <property type="evidence" value="ECO:0007669"/>
    <property type="project" value="InterPro"/>
</dbReference>
<dbReference type="Gene3D" id="6.10.140.1060">
    <property type="match status" value="1"/>
</dbReference>
<dbReference type="Pfam" id="PF12775">
    <property type="entry name" value="AAA_7"/>
    <property type="match status" value="1"/>
</dbReference>
<dbReference type="GO" id="GO:0030286">
    <property type="term" value="C:dynein complex"/>
    <property type="evidence" value="ECO:0007669"/>
    <property type="project" value="UniProtKB-KW"/>
</dbReference>
<evidence type="ECO:0000313" key="21">
    <source>
        <dbReference type="Proteomes" id="UP000316759"/>
    </source>
</evidence>
<dbReference type="Gene3D" id="1.20.920.20">
    <property type="match status" value="1"/>
</dbReference>
<evidence type="ECO:0000259" key="17">
    <source>
        <dbReference type="Pfam" id="PF18198"/>
    </source>
</evidence>
<dbReference type="GO" id="GO:0005874">
    <property type="term" value="C:microtubule"/>
    <property type="evidence" value="ECO:0007669"/>
    <property type="project" value="UniProtKB-KW"/>
</dbReference>
<dbReference type="Pfam" id="PF03028">
    <property type="entry name" value="Dynein_heavy"/>
    <property type="match status" value="1"/>
</dbReference>
<dbReference type="Gene3D" id="1.20.920.30">
    <property type="match status" value="1"/>
</dbReference>
<dbReference type="GO" id="GO:0007018">
    <property type="term" value="P:microtubule-based movement"/>
    <property type="evidence" value="ECO:0007669"/>
    <property type="project" value="InterPro"/>
</dbReference>
<gene>
    <name evidence="20" type="ORF">FGIG_00842</name>
</gene>
<feature type="domain" description="Dynein heavy chain ATP-binding dynein motor region" evidence="16">
    <location>
        <begin position="1159"/>
        <end position="1389"/>
    </location>
</feature>
<dbReference type="Gene3D" id="3.40.50.300">
    <property type="entry name" value="P-loop containing nucleotide triphosphate hydrolases"/>
    <property type="match status" value="4"/>
</dbReference>
<dbReference type="GO" id="GO:0051959">
    <property type="term" value="F:dynein light intermediate chain binding"/>
    <property type="evidence" value="ECO:0007669"/>
    <property type="project" value="InterPro"/>
</dbReference>
<dbReference type="PANTHER" id="PTHR45703">
    <property type="entry name" value="DYNEIN HEAVY CHAIN"/>
    <property type="match status" value="1"/>
</dbReference>
<sequence>MANFGYETTGESPPDPTRPLDVQVDPKQPNRLIPYPPGANVALLVPATISAGGTGACQEISSSTLTSNSVVARQVADSLVSGHPPLVLTPDVRRAIDSFRCCLLLDYCFCAASRPVQVATVQCSAQTTPAQLLEKLSQLCITVTSSNASGGRVLRPREGERLILYLRDLNLPKPDKWGSCQLTAFLQQLLTYHGYYDPSSLEFVGIEGIQFVGSFTPATTSAGLGRHHLSARFTSALRLAVIDYPDKEQLIAIYSTLLQAVVYSCTTPTNLSESGGKFFERTSDRAIRSSESTTPPFPASRLHVMATIMVDLLNTVQQHFRADEHAHCVFTPHVLTSWTVALWRYDQLHGKDTNAIWAVFGYEARRLFRDRVPGERARGQFDTLITGLLYKHLTGSDLNSNGSSRSSSDRKVHSGPSVDLQLALKFATGEIDGEDEEEDAELSSGGVKDTVTRAGSNNDDLLLTMGWFTTWGALDPVHAECPIPLHGRPLGFVNSVQTRDTIHRGLIQLAREHCPRSADLVLFPEFVDLVCRLDRALSVPAGSVLLAGRAGIGRRSALTLVAHLHQFHVCHLRVGRDYGMRQFTTDVKAACQAAGLEDKRTLLCIEDQQITDDGILEIINSLLASGEALGIMTAEELDALSSTVMPASGISLREAAAEAGHRGPLTSFFANRVRANLHIALILDTDDHERFTGCLRANPSFYKCCVTQWLDDWTKRTLLKLPGLIIPSLKSCTEPAKFMQGFVACHISAPHSQLATPRRYWALCAAYGRIEKTHRVQLEAQISRLQAGLTKLREARERVSQLKKSAAEQGAQLTEKQSAADKALEQISAAMQGAAEQRTEMELLRTRVSEESKNLERRKAAIDSELAEIEPLVQQARAAVGSIRPEALSEIRALRAPPDAIRDILEGVLLLMGIRDTSWVSMRGFLAKRGVQEEILNFDARKISPEIRSSVERLLAKNEDSFDPKIARRASVAAAPLATWVRANVQYAVVLERIAPLEAEQAQLRGSLAQTETALTRLAEDLAGVDSKVARLRAVFEQHTSEATRLKAELDRAKETLASAEALVGELEGEHARWKNQVNEVNSKLNALPSLALLSAAFITYLSASPEDVRRKQLAEWSKQFASLGLVLPDTIMAIENATNAEFCVDIRRFLTTERELLAWRNQGLPSDRLSGENAVVILEWSKEPSGTNMCPLIVDPSSRAVNWLKSHLKDQHLEVVNQQSSNFTTTLELAVRFGKCLIIQEVDEIEPILFPILSGKLTSHGSRSTVTLGDKTIDYHPEFRLFLCTRQTPSTVGVVRPACASSLVTMVNFETTRAGLVDQLLATSLQHERPELEQRRQELVRAEEGMKLELAQLEDNLLEELANARGNILENKELLQSLNRTKQSSLTIAESLTESARLQSELDKERNVFYPLAEAGSRVYFVLTDIVKINWMYQFSLKSFLHLFQRALEAPHDPSLPANERMSFLQKRLEALVYEHVLQSLFKADRLMFTLHMARCLRPGAITDEEWAFFTGLSVAEPTTDESAAPKWLDPERVRDVMRLKAALPELYATLRLDDARIWSNWMNQNEVELSAAPTALQLSQKQGLLTPFHLNVLAVQALRPDRLHTALDHFATRCLNLPQLGPSTLNLSRLYESETRFNEPILLLISPGADPSQELAEAAAIHFDRVTGSKSQSDTRGCLELPSRYRHVAMGQGQADLALEELRSAAEAGDWLCLKNLHLVVGWLPILEKEINTLLLAHEAQPIGSSSGAQNAQPTGQPVVHKDFRLWLTAEPHPGFPSALLQSCLKVAYEAPPGLKRNLRRTYESWSRAYLAQGNSTTRATALATLAWFHAVVQERRSYIPQGWTKFYEFSLADLRVAADIIDRLMLDTDSAGGGGVKDAWAWIHGLFGEAIYGGRMDNPFDTQVLQSYLHQMFSGHTVRSQILGPLQLPGTTELRDYTLLIDSLPEHDLPSYFNLPANIDRSAQRNAGNRVIAQLRLLKRNVGPVSGFDKTVWSQELGPILILWKKLNQNSQLIQSSHDKRTRKPGSTAKKISPGMETTKGEPPVLQFLRLEWHNALRLVQTVHSGLASLSRACRGAQLVTASLHKLAESLIRGETPKIWLDEWPEGSLEPVTFLRDLVRKSNAVQNWLERAETDHLIQSTSPALDLADLFRPSTFLNAVRQQTARQMDVPIDSLKLASLWPDGMRGSSETQTKSITIRVTNLKLEGALFESGHLTPSHPESPSLTHLPDICLMWIPKFLPDFVNSEESISVPVYLDSARDCLVTNLRIPCAVGTQDRWIQAGTALLLSSF</sequence>
<evidence type="ECO:0000256" key="12">
    <source>
        <dbReference type="SAM" id="MobiDB-lite"/>
    </source>
</evidence>
<keyword evidence="7" id="KW-0243">Dynein</keyword>
<dbReference type="GO" id="GO:0005524">
    <property type="term" value="F:ATP binding"/>
    <property type="evidence" value="ECO:0007669"/>
    <property type="project" value="UniProtKB-KW"/>
</dbReference>
<evidence type="ECO:0000256" key="1">
    <source>
        <dbReference type="ARBA" id="ARBA00004245"/>
    </source>
</evidence>
<evidence type="ECO:0000256" key="7">
    <source>
        <dbReference type="ARBA" id="ARBA00023017"/>
    </source>
</evidence>
<reference evidence="20 21" key="1">
    <citation type="submission" date="2019-04" db="EMBL/GenBank/DDBJ databases">
        <title>Annotation for the trematode Fasciola gigantica.</title>
        <authorList>
            <person name="Choi Y.-J."/>
        </authorList>
    </citation>
    <scope>NUCLEOTIDE SEQUENCE [LARGE SCALE GENOMIC DNA]</scope>
    <source>
        <strain evidence="20">Uganda_cow_1</strain>
    </source>
</reference>
<dbReference type="PANTHER" id="PTHR45703:SF22">
    <property type="entry name" value="DYNEIN CYTOPLASMIC 2 HEAVY CHAIN 1"/>
    <property type="match status" value="1"/>
</dbReference>
<dbReference type="Proteomes" id="UP000316759">
    <property type="component" value="Unassembled WGS sequence"/>
</dbReference>
<dbReference type="InterPro" id="IPR035706">
    <property type="entry name" value="AAA_9"/>
</dbReference>
<dbReference type="Gene3D" id="3.10.490.20">
    <property type="match status" value="1"/>
</dbReference>
<dbReference type="FunFam" id="1.20.920.20:FF:000002">
    <property type="entry name" value="Cytoplasmic dynein 1 heavy chain"/>
    <property type="match status" value="1"/>
</dbReference>
<dbReference type="InterPro" id="IPR041228">
    <property type="entry name" value="Dynein_C"/>
</dbReference>
<dbReference type="FunFam" id="1.10.8.720:FF:000006">
    <property type="entry name" value="cytoplasmic dynein 2 heavy chain 1"/>
    <property type="match status" value="1"/>
</dbReference>
<evidence type="ECO:0000256" key="5">
    <source>
        <dbReference type="ARBA" id="ARBA00022741"/>
    </source>
</evidence>
<evidence type="ECO:0000256" key="8">
    <source>
        <dbReference type="ARBA" id="ARBA00023054"/>
    </source>
</evidence>
<dbReference type="InterPro" id="IPR026983">
    <property type="entry name" value="DHC"/>
</dbReference>
<evidence type="ECO:0000259" key="15">
    <source>
        <dbReference type="Pfam" id="PF12780"/>
    </source>
</evidence>
<dbReference type="EMBL" id="SUNJ01007284">
    <property type="protein sequence ID" value="TPP62125.1"/>
    <property type="molecule type" value="Genomic_DNA"/>
</dbReference>
<dbReference type="InterPro" id="IPR024317">
    <property type="entry name" value="Dynein_heavy_chain_D4_dom"/>
</dbReference>
<dbReference type="OrthoDB" id="10252139at2759"/>
<evidence type="ECO:0000259" key="14">
    <source>
        <dbReference type="Pfam" id="PF12777"/>
    </source>
</evidence>
<keyword evidence="5" id="KW-0547">Nucleotide-binding</keyword>
<accession>A0A504YNG6</accession>
<dbReference type="SUPFAM" id="SSF52540">
    <property type="entry name" value="P-loop containing nucleoside triphosphate hydrolases"/>
    <property type="match status" value="1"/>
</dbReference>
<evidence type="ECO:0000313" key="20">
    <source>
        <dbReference type="EMBL" id="TPP62125.1"/>
    </source>
</evidence>